<accession>A0ABR5PQU7</accession>
<keyword evidence="2" id="KW-1185">Reference proteome</keyword>
<gene>
    <name evidence="1" type="ORF">FC65_GL000886</name>
</gene>
<proteinExistence type="predicted"/>
<dbReference type="EMBL" id="AZFI01000002">
    <property type="protein sequence ID" value="KRM31974.1"/>
    <property type="molecule type" value="Genomic_DNA"/>
</dbReference>
<evidence type="ECO:0000313" key="1">
    <source>
        <dbReference type="EMBL" id="KRM31974.1"/>
    </source>
</evidence>
<comment type="caution">
    <text evidence="1">The sequence shown here is derived from an EMBL/GenBank/DDBJ whole genome shotgun (WGS) entry which is preliminary data.</text>
</comment>
<name>A0ABR5PQU7_9LACO</name>
<organism evidence="1 2">
    <name type="scientific">Ligilactobacillus acidipiscis DSM 15836</name>
    <dbReference type="NCBI Taxonomy" id="1423716"/>
    <lineage>
        <taxon>Bacteria</taxon>
        <taxon>Bacillati</taxon>
        <taxon>Bacillota</taxon>
        <taxon>Bacilli</taxon>
        <taxon>Lactobacillales</taxon>
        <taxon>Lactobacillaceae</taxon>
        <taxon>Ligilactobacillus</taxon>
    </lineage>
</organism>
<dbReference type="Proteomes" id="UP000051217">
    <property type="component" value="Unassembled WGS sequence"/>
</dbReference>
<evidence type="ECO:0008006" key="3">
    <source>
        <dbReference type="Google" id="ProtNLM"/>
    </source>
</evidence>
<sequence>MAELEELIATKIAKLVQHKLDEQTSDKQSIGYLNQAQMADYLSITPRTFHDKIMPLAPPTVVIDGLVRYPVDEFNEWIRDNYLLGAVT</sequence>
<reference evidence="1 2" key="1">
    <citation type="journal article" date="2015" name="Genome Announc.">
        <title>Expanding the biotechnology potential of lactobacilli through comparative genomics of 213 strains and associated genera.</title>
        <authorList>
            <person name="Sun Z."/>
            <person name="Harris H.M."/>
            <person name="McCann A."/>
            <person name="Guo C."/>
            <person name="Argimon S."/>
            <person name="Zhang W."/>
            <person name="Yang X."/>
            <person name="Jeffery I.B."/>
            <person name="Cooney J.C."/>
            <person name="Kagawa T.F."/>
            <person name="Liu W."/>
            <person name="Song Y."/>
            <person name="Salvetti E."/>
            <person name="Wrobel A."/>
            <person name="Rasinkangas P."/>
            <person name="Parkhill J."/>
            <person name="Rea M.C."/>
            <person name="O'Sullivan O."/>
            <person name="Ritari J."/>
            <person name="Douillard F.P."/>
            <person name="Paul Ross R."/>
            <person name="Yang R."/>
            <person name="Briner A.E."/>
            <person name="Felis G.E."/>
            <person name="de Vos W.M."/>
            <person name="Barrangou R."/>
            <person name="Klaenhammer T.R."/>
            <person name="Caufield P.W."/>
            <person name="Cui Y."/>
            <person name="Zhang H."/>
            <person name="O'Toole P.W."/>
        </authorList>
    </citation>
    <scope>NUCLEOTIDE SEQUENCE [LARGE SCALE GENOMIC DNA]</scope>
    <source>
        <strain evidence="1 2">DSM 15836</strain>
    </source>
</reference>
<evidence type="ECO:0000313" key="2">
    <source>
        <dbReference type="Proteomes" id="UP000051217"/>
    </source>
</evidence>
<protein>
    <recommendedName>
        <fullName evidence="3">Helix-turn-helix domain-containing protein</fullName>
    </recommendedName>
</protein>
<dbReference type="RefSeq" id="WP_056971146.1">
    <property type="nucleotide sequence ID" value="NZ_AZFI01000002.1"/>
</dbReference>